<feature type="transmembrane region" description="Helical" evidence="1">
    <location>
        <begin position="135"/>
        <end position="155"/>
    </location>
</feature>
<feature type="transmembrane region" description="Helical" evidence="1">
    <location>
        <begin position="202"/>
        <end position="224"/>
    </location>
</feature>
<dbReference type="AlphaFoldDB" id="A0AAV8URT5"/>
<reference evidence="2 3" key="1">
    <citation type="journal article" date="2023" name="Nat. Commun.">
        <title>Origin of minicircular mitochondrial genomes in red algae.</title>
        <authorList>
            <person name="Lee Y."/>
            <person name="Cho C.H."/>
            <person name="Lee Y.M."/>
            <person name="Park S.I."/>
            <person name="Yang J.H."/>
            <person name="West J.A."/>
            <person name="Bhattacharya D."/>
            <person name="Yoon H.S."/>
        </authorList>
    </citation>
    <scope>NUCLEOTIDE SEQUENCE [LARGE SCALE GENOMIC DNA]</scope>
    <source>
        <strain evidence="2 3">CCMP1338</strain>
        <tissue evidence="2">Whole cell</tissue>
    </source>
</reference>
<keyword evidence="1" id="KW-0472">Membrane</keyword>
<organism evidence="2 3">
    <name type="scientific">Rhodosorus marinus</name>
    <dbReference type="NCBI Taxonomy" id="101924"/>
    <lineage>
        <taxon>Eukaryota</taxon>
        <taxon>Rhodophyta</taxon>
        <taxon>Stylonematophyceae</taxon>
        <taxon>Stylonematales</taxon>
        <taxon>Stylonemataceae</taxon>
        <taxon>Rhodosorus</taxon>
    </lineage>
</organism>
<evidence type="ECO:0000256" key="1">
    <source>
        <dbReference type="SAM" id="Phobius"/>
    </source>
</evidence>
<gene>
    <name evidence="2" type="ORF">NDN08_000796</name>
</gene>
<feature type="transmembrane region" description="Helical" evidence="1">
    <location>
        <begin position="49"/>
        <end position="70"/>
    </location>
</feature>
<feature type="transmembrane region" description="Helical" evidence="1">
    <location>
        <begin position="175"/>
        <end position="196"/>
    </location>
</feature>
<accession>A0AAV8URT5</accession>
<evidence type="ECO:0008006" key="4">
    <source>
        <dbReference type="Google" id="ProtNLM"/>
    </source>
</evidence>
<feature type="transmembrane region" description="Helical" evidence="1">
    <location>
        <begin position="82"/>
        <end position="105"/>
    </location>
</feature>
<dbReference type="Proteomes" id="UP001157974">
    <property type="component" value="Unassembled WGS sequence"/>
</dbReference>
<evidence type="ECO:0000313" key="2">
    <source>
        <dbReference type="EMBL" id="KAJ8904273.1"/>
    </source>
</evidence>
<evidence type="ECO:0000313" key="3">
    <source>
        <dbReference type="Proteomes" id="UP001157974"/>
    </source>
</evidence>
<proteinExistence type="predicted"/>
<comment type="caution">
    <text evidence="2">The sequence shown here is derived from an EMBL/GenBank/DDBJ whole genome shotgun (WGS) entry which is preliminary data.</text>
</comment>
<dbReference type="EMBL" id="JAMWBK010000006">
    <property type="protein sequence ID" value="KAJ8904273.1"/>
    <property type="molecule type" value="Genomic_DNA"/>
</dbReference>
<keyword evidence="1" id="KW-0812">Transmembrane</keyword>
<keyword evidence="3" id="KW-1185">Reference proteome</keyword>
<feature type="transmembrane region" description="Helical" evidence="1">
    <location>
        <begin position="12"/>
        <end position="37"/>
    </location>
</feature>
<keyword evidence="1" id="KW-1133">Transmembrane helix</keyword>
<sequence>MGQRPLLPCGYGGMTAFSISSLMYVSAILIVVASGMGFSHEEELLTERWGYATLVDYSLSVIFVALYFTFNGIYHGTLRRNIFVIGGVVLFGHIVTMAYLCYLTFEHRSLRDALIVWNTNPDGEARGEMKRKNPLTWIIAGVAFVLFLYFLYVCVRAIQAESLGIGWEKTKRNPWILLTFINNLIGLVFVVSYILISEQATFYALPWILALVFGGNGVSMLYVVHKMLSNTGASPLEAMLTQNPRDGFLQ</sequence>
<name>A0AAV8URT5_9RHOD</name>
<protein>
    <recommendedName>
        <fullName evidence="4">THH1/TOM1/TOM3 domain-containing protein</fullName>
    </recommendedName>
</protein>